<dbReference type="AlphaFoldDB" id="A0AAV5P9A3"/>
<dbReference type="RefSeq" id="WP_003618775.1">
    <property type="nucleotide sequence ID" value="NZ_BSWJ01000003.1"/>
</dbReference>
<dbReference type="EMBL" id="BSWK01000001">
    <property type="protein sequence ID" value="GMB85709.1"/>
    <property type="molecule type" value="Genomic_DNA"/>
</dbReference>
<accession>A0AAV5P9A3</accession>
<organism evidence="1 2">
    <name type="scientific">Lactobacillus delbrueckii subsp. bulgaricus</name>
    <dbReference type="NCBI Taxonomy" id="1585"/>
    <lineage>
        <taxon>Bacteria</taxon>
        <taxon>Bacillati</taxon>
        <taxon>Bacillota</taxon>
        <taxon>Bacilli</taxon>
        <taxon>Lactobacillales</taxon>
        <taxon>Lactobacillaceae</taxon>
        <taxon>Lactobacillus</taxon>
    </lineage>
</organism>
<name>A0AAV5P9A3_LACDE</name>
<evidence type="ECO:0000313" key="1">
    <source>
        <dbReference type="EMBL" id="GMB85709.1"/>
    </source>
</evidence>
<gene>
    <name evidence="1" type="ORF">ME0900_00810</name>
</gene>
<sequence length="108" mass="12546">MINEELTDLDRVELTKLSYEALNVGETVVVAGKKIGQLTRDVYAKDGMQAFLSRTGRMANYLRYRRNLQADWQKESDQRAEQIGEELFNHSFLQDFNDRDKNAKDGKE</sequence>
<reference evidence="1" key="1">
    <citation type="submission" date="2023-04" db="EMBL/GenBank/DDBJ databases">
        <title>Draft genome sequences of Lactobacillus delbrueckii subsp. bulgaricus ME-900 and ME-901 with improved acid tolerance.</title>
        <authorList>
            <person name="Ishida T."/>
            <person name="Yamamoto E."/>
            <person name="Koizumi A."/>
            <person name="Fujiwara S."/>
            <person name="Makino S."/>
            <person name="Kano H."/>
            <person name="Kimura K."/>
        </authorList>
    </citation>
    <scope>NUCLEOTIDE SEQUENCE</scope>
    <source>
        <strain evidence="1">ME-900</strain>
    </source>
</reference>
<protein>
    <submittedName>
        <fullName evidence="1">Uncharacterized protein</fullName>
    </submittedName>
</protein>
<proteinExistence type="predicted"/>
<dbReference type="Proteomes" id="UP001165243">
    <property type="component" value="Unassembled WGS sequence"/>
</dbReference>
<evidence type="ECO:0000313" key="2">
    <source>
        <dbReference type="Proteomes" id="UP001165243"/>
    </source>
</evidence>
<comment type="caution">
    <text evidence="1">The sequence shown here is derived from an EMBL/GenBank/DDBJ whole genome shotgun (WGS) entry which is preliminary data.</text>
</comment>